<feature type="compositionally biased region" description="Polar residues" evidence="3">
    <location>
        <begin position="816"/>
        <end position="840"/>
    </location>
</feature>
<dbReference type="PANTHER" id="PTHR48027">
    <property type="entry name" value="HETEROGENEOUS NUCLEAR RIBONUCLEOPROTEIN 87F-RELATED"/>
    <property type="match status" value="1"/>
</dbReference>
<dbReference type="InterPro" id="IPR012677">
    <property type="entry name" value="Nucleotide-bd_a/b_plait_sf"/>
</dbReference>
<reference evidence="5" key="1">
    <citation type="journal article" date="2014" name="PLoS Genet.">
        <title>Signature Gene Expression Reveals Novel Clues to the Molecular Mechanisms of Dimorphic Transition in Penicillium marneffei.</title>
        <authorList>
            <person name="Yang E."/>
            <person name="Wang G."/>
            <person name="Cai J."/>
            <person name="Woo P.C."/>
            <person name="Lau S.K."/>
            <person name="Yuen K.-Y."/>
            <person name="Chow W.-N."/>
            <person name="Lin X."/>
        </authorList>
    </citation>
    <scope>NUCLEOTIDE SEQUENCE [LARGE SCALE GENOMIC DNA]</scope>
    <source>
        <strain evidence="5">PM1</strain>
    </source>
</reference>
<name>A0A093UWV7_TALMA</name>
<feature type="region of interest" description="Disordered" evidence="3">
    <location>
        <begin position="621"/>
        <end position="727"/>
    </location>
</feature>
<feature type="compositionally biased region" description="Pro residues" evidence="3">
    <location>
        <begin position="685"/>
        <end position="697"/>
    </location>
</feature>
<dbReference type="eggNOG" id="ENOG502QQEE">
    <property type="taxonomic scope" value="Eukaryota"/>
</dbReference>
<dbReference type="SMART" id="SM00360">
    <property type="entry name" value="RRM"/>
    <property type="match status" value="1"/>
</dbReference>
<gene>
    <name evidence="5" type="ORF">GQ26_0260490</name>
</gene>
<dbReference type="SUPFAM" id="SSF54928">
    <property type="entry name" value="RNA-binding domain, RBD"/>
    <property type="match status" value="1"/>
</dbReference>
<dbReference type="EMBL" id="JPOX01000026">
    <property type="protein sequence ID" value="KFX44777.1"/>
    <property type="molecule type" value="Genomic_DNA"/>
</dbReference>
<dbReference type="PROSITE" id="PS50102">
    <property type="entry name" value="RRM"/>
    <property type="match status" value="1"/>
</dbReference>
<dbReference type="Pfam" id="PF00076">
    <property type="entry name" value="RRM_1"/>
    <property type="match status" value="1"/>
</dbReference>
<feature type="region of interest" description="Disordered" evidence="3">
    <location>
        <begin position="916"/>
        <end position="1018"/>
    </location>
</feature>
<feature type="compositionally biased region" description="Basic and acidic residues" evidence="3">
    <location>
        <begin position="933"/>
        <end position="952"/>
    </location>
</feature>
<accession>A0A093UWV7</accession>
<proteinExistence type="predicted"/>
<feature type="region of interest" description="Disordered" evidence="3">
    <location>
        <begin position="555"/>
        <end position="604"/>
    </location>
</feature>
<dbReference type="GO" id="GO:0003723">
    <property type="term" value="F:RNA binding"/>
    <property type="evidence" value="ECO:0007669"/>
    <property type="project" value="UniProtKB-UniRule"/>
</dbReference>
<feature type="compositionally biased region" description="Polar residues" evidence="3">
    <location>
        <begin position="459"/>
        <end position="485"/>
    </location>
</feature>
<dbReference type="HOGENOM" id="CLU_013857_0_0_1"/>
<dbReference type="InterPro" id="IPR052462">
    <property type="entry name" value="SLIRP/GR-RBP-like"/>
</dbReference>
<dbReference type="AlphaFoldDB" id="A0A093UWV7"/>
<evidence type="ECO:0000313" key="5">
    <source>
        <dbReference type="EMBL" id="KFX44777.1"/>
    </source>
</evidence>
<dbReference type="InterPro" id="IPR000504">
    <property type="entry name" value="RRM_dom"/>
</dbReference>
<sequence>MADTALKPFQIRNLHIYPAEENLYDSSTESVISSSAADETHPKPSSLIQLSAGEYDKIVSDHPNGTLTYIDDDDGDLITVGSSFELEQRLDEPSQYKAITSPDQTEPAAIHLFDIRRRRSIIKLWKDIEKRSKIRWAQPAYSNDPEKITTGVVDLSKPKEAGTSFEGSTDLRQRWLDACRPPRLQSQETLEKEVSSPVLKDLESSSPTIMSLSAITDEGRRQAEEAGSRIRSMWNAPIRVSQAAPEFIRNHENPWAVSIEPVIDVKDNSSTSNSQPSQSEAESTSLLSAFEAEMAKILENSQDAVNDTSNPIVPQEPQTYRSESMEQIWPVNLVTGVLQAVADGIENMGSELKTRIPEMERHLANAQRAIPEDVGAKMQTALSAFESQIQNLAQIVQQASNASGEAAERVRQADLRSTEQMLNGLGDIANEFEDFGKTLFAAFETEFGQRRNDDEANSTDHMTASPNANPVQSQENDVSAATQPPYQKGKETSSSAKVNVPQGSHGKASEATITEVPPASLPSDLRDQLSSRVGESSILSDIRSRAVEFNRRQVATSLQQQGTGKLPSTREPLLSEIRSRATPQESLLPEIMSRTTQQDPLHPEIKTRAIQQERLVSEIRSRAVQNDQSQEDSSRQQESIQKPLFSSWPNRPAFVLPPKPAVAQPQVTDMSQNIHSSHSRTSQPPSIPTTTRPPVPPKAVNEKRTLRTDAQPAAPSGTGDDHSEDTSKSLFMGNIGFEVTERVIEEVFASHFFSAKVHLPIDSSTGRHAGFGYARFLSDSSAKAALGRLQGVLIDGHSLNLEYCDNSPIDDIQTQARPPVASSGNLPSVFSGNARSSNLRVNRPAPGNSLNPFDHPEETPEFAARYPSLLPTFKSQDNSSTVPARSMTLSPNFEMARFPPVSQIDAHLLANHQRRSLAETNPGRSGPDGVSRLQREETRRPSEEHRMREPRRVASTIERGSTNQLDTQRSSARSLRRRATEANSLRRRAYDNPFRDPRPVSLYDRPSGSTPGSFPVDYVPATVTNNDESNTDGDFQHAMRQSLIDQCVDHLVKLGYGTYIDGGRDRLRIIAEASNLRVSEAIDMIEEERAAYERYTPNA</sequence>
<dbReference type="Gene3D" id="3.30.70.330">
    <property type="match status" value="1"/>
</dbReference>
<keyword evidence="1 2" id="KW-0694">RNA-binding</keyword>
<evidence type="ECO:0000256" key="2">
    <source>
        <dbReference type="PROSITE-ProRule" id="PRU00176"/>
    </source>
</evidence>
<evidence type="ECO:0000259" key="4">
    <source>
        <dbReference type="PROSITE" id="PS50102"/>
    </source>
</evidence>
<evidence type="ECO:0000256" key="1">
    <source>
        <dbReference type="ARBA" id="ARBA00022884"/>
    </source>
</evidence>
<feature type="domain" description="RRM" evidence="4">
    <location>
        <begin position="728"/>
        <end position="806"/>
    </location>
</feature>
<feature type="compositionally biased region" description="Polar residues" evidence="3">
    <location>
        <begin position="958"/>
        <end position="968"/>
    </location>
</feature>
<protein>
    <submittedName>
        <fullName evidence="5">Nuclear localization sequence-binding protein</fullName>
    </submittedName>
</protein>
<feature type="compositionally biased region" description="Basic and acidic residues" evidence="3">
    <location>
        <begin position="988"/>
        <end position="998"/>
    </location>
</feature>
<feature type="region of interest" description="Disordered" evidence="3">
    <location>
        <begin position="816"/>
        <end position="859"/>
    </location>
</feature>
<evidence type="ECO:0000256" key="3">
    <source>
        <dbReference type="SAM" id="MobiDB-lite"/>
    </source>
</evidence>
<feature type="compositionally biased region" description="Polar residues" evidence="3">
    <location>
        <begin position="665"/>
        <end position="684"/>
    </location>
</feature>
<comment type="caution">
    <text evidence="5">The sequence shown here is derived from an EMBL/GenBank/DDBJ whole genome shotgun (WGS) entry which is preliminary data.</text>
</comment>
<organism evidence="5">
    <name type="scientific">Talaromyces marneffei PM1</name>
    <dbReference type="NCBI Taxonomy" id="1077442"/>
    <lineage>
        <taxon>Eukaryota</taxon>
        <taxon>Fungi</taxon>
        <taxon>Dikarya</taxon>
        <taxon>Ascomycota</taxon>
        <taxon>Pezizomycotina</taxon>
        <taxon>Eurotiomycetes</taxon>
        <taxon>Eurotiomycetidae</taxon>
        <taxon>Eurotiales</taxon>
        <taxon>Trichocomaceae</taxon>
        <taxon>Talaromyces</taxon>
        <taxon>Talaromyces sect. Talaromyces</taxon>
    </lineage>
</organism>
<dbReference type="InterPro" id="IPR035979">
    <property type="entry name" value="RBD_domain_sf"/>
</dbReference>
<feature type="region of interest" description="Disordered" evidence="3">
    <location>
        <begin position="449"/>
        <end position="537"/>
    </location>
</feature>